<dbReference type="Gene3D" id="3.40.50.2000">
    <property type="entry name" value="Glycogen Phosphorylase B"/>
    <property type="match status" value="2"/>
</dbReference>
<comment type="caution">
    <text evidence="1">The sequence shown here is derived from an EMBL/GenBank/DDBJ whole genome shotgun (WGS) entry which is preliminary data.</text>
</comment>
<organism evidence="1 2">
    <name type="scientific">Ilex paraguariensis</name>
    <name type="common">yerba mate</name>
    <dbReference type="NCBI Taxonomy" id="185542"/>
    <lineage>
        <taxon>Eukaryota</taxon>
        <taxon>Viridiplantae</taxon>
        <taxon>Streptophyta</taxon>
        <taxon>Embryophyta</taxon>
        <taxon>Tracheophyta</taxon>
        <taxon>Spermatophyta</taxon>
        <taxon>Magnoliopsida</taxon>
        <taxon>eudicotyledons</taxon>
        <taxon>Gunneridae</taxon>
        <taxon>Pentapetalae</taxon>
        <taxon>asterids</taxon>
        <taxon>campanulids</taxon>
        <taxon>Aquifoliales</taxon>
        <taxon>Aquifoliaceae</taxon>
        <taxon>Ilex</taxon>
    </lineage>
</organism>
<dbReference type="EMBL" id="CAUOFW020008391">
    <property type="protein sequence ID" value="CAK9182603.1"/>
    <property type="molecule type" value="Genomic_DNA"/>
</dbReference>
<evidence type="ECO:0000313" key="1">
    <source>
        <dbReference type="EMBL" id="CAK9182603.1"/>
    </source>
</evidence>
<name>A0ABC8UNM6_9AQUA</name>
<gene>
    <name evidence="1" type="ORF">ILEXP_LOCUS52819</name>
</gene>
<proteinExistence type="predicted"/>
<evidence type="ECO:0000313" key="2">
    <source>
        <dbReference type="Proteomes" id="UP001642360"/>
    </source>
</evidence>
<dbReference type="Proteomes" id="UP001642360">
    <property type="component" value="Unassembled WGS sequence"/>
</dbReference>
<dbReference type="AlphaFoldDB" id="A0ABC8UNM6"/>
<sequence>MVKSITREEVVEKNNSLMSENASDELRKEMKKVKKTLENALDIDGSSEKNFEQFTKKVKELIGKRHGFEI</sequence>
<protein>
    <submittedName>
        <fullName evidence="1">Uncharacterized protein</fullName>
    </submittedName>
</protein>
<accession>A0ABC8UNM6</accession>
<keyword evidence="2" id="KW-1185">Reference proteome</keyword>
<reference evidence="1 2" key="1">
    <citation type="submission" date="2024-02" db="EMBL/GenBank/DDBJ databases">
        <authorList>
            <person name="Vignale AGUSTIN F."/>
            <person name="Sosa J E."/>
            <person name="Modenutti C."/>
        </authorList>
    </citation>
    <scope>NUCLEOTIDE SEQUENCE [LARGE SCALE GENOMIC DNA]</scope>
</reference>